<name>A0A9Q1GEP1_SYNKA</name>
<evidence type="ECO:0000256" key="7">
    <source>
        <dbReference type="SAM" id="Phobius"/>
    </source>
</evidence>
<dbReference type="OrthoDB" id="6581954at2759"/>
<evidence type="ECO:0000313" key="8">
    <source>
        <dbReference type="EMBL" id="KAJ8382775.1"/>
    </source>
</evidence>
<evidence type="ECO:0000256" key="1">
    <source>
        <dbReference type="ARBA" id="ARBA00004141"/>
    </source>
</evidence>
<feature type="transmembrane region" description="Helical" evidence="7">
    <location>
        <begin position="339"/>
        <end position="363"/>
    </location>
</feature>
<keyword evidence="9" id="KW-1185">Reference proteome</keyword>
<feature type="binding site" evidence="6">
    <location>
        <position position="52"/>
    </location>
    <ligand>
        <name>Na(+)</name>
        <dbReference type="ChEBI" id="CHEBI:29101"/>
        <label>1</label>
    </ligand>
</feature>
<feature type="transmembrane region" description="Helical" evidence="7">
    <location>
        <begin position="306"/>
        <end position="327"/>
    </location>
</feature>
<organism evidence="8 9">
    <name type="scientific">Synaphobranchus kaupii</name>
    <name type="common">Kaup's arrowtooth eel</name>
    <dbReference type="NCBI Taxonomy" id="118154"/>
    <lineage>
        <taxon>Eukaryota</taxon>
        <taxon>Metazoa</taxon>
        <taxon>Chordata</taxon>
        <taxon>Craniata</taxon>
        <taxon>Vertebrata</taxon>
        <taxon>Euteleostomi</taxon>
        <taxon>Actinopterygii</taxon>
        <taxon>Neopterygii</taxon>
        <taxon>Teleostei</taxon>
        <taxon>Anguilliformes</taxon>
        <taxon>Synaphobranchidae</taxon>
        <taxon>Synaphobranchus</taxon>
    </lineage>
</organism>
<reference evidence="8" key="1">
    <citation type="journal article" date="2023" name="Science">
        <title>Genome structures resolve the early diversification of teleost fishes.</title>
        <authorList>
            <person name="Parey E."/>
            <person name="Louis A."/>
            <person name="Montfort J."/>
            <person name="Bouchez O."/>
            <person name="Roques C."/>
            <person name="Iampietro C."/>
            <person name="Lluch J."/>
            <person name="Castinel A."/>
            <person name="Donnadieu C."/>
            <person name="Desvignes T."/>
            <person name="Floi Bucao C."/>
            <person name="Jouanno E."/>
            <person name="Wen M."/>
            <person name="Mejri S."/>
            <person name="Dirks R."/>
            <person name="Jansen H."/>
            <person name="Henkel C."/>
            <person name="Chen W.J."/>
            <person name="Zahm M."/>
            <person name="Cabau C."/>
            <person name="Klopp C."/>
            <person name="Thompson A.W."/>
            <person name="Robinson-Rechavi M."/>
            <person name="Braasch I."/>
            <person name="Lecointre G."/>
            <person name="Bobe J."/>
            <person name="Postlethwait J.H."/>
            <person name="Berthelot C."/>
            <person name="Roest Crollius H."/>
            <person name="Guiguen Y."/>
        </authorList>
    </citation>
    <scope>NUCLEOTIDE SEQUENCE</scope>
    <source>
        <strain evidence="8">WJC10195</strain>
    </source>
</reference>
<dbReference type="InterPro" id="IPR037272">
    <property type="entry name" value="SNS_sf"/>
</dbReference>
<dbReference type="GO" id="GO:0005886">
    <property type="term" value="C:plasma membrane"/>
    <property type="evidence" value="ECO:0007669"/>
    <property type="project" value="TreeGrafter"/>
</dbReference>
<dbReference type="PRINTS" id="PR00176">
    <property type="entry name" value="NANEUSMPORT"/>
</dbReference>
<dbReference type="Proteomes" id="UP001152622">
    <property type="component" value="Chromosome 1"/>
</dbReference>
<keyword evidence="3 7" id="KW-0812">Transmembrane</keyword>
<keyword evidence="6" id="KW-0915">Sodium</keyword>
<dbReference type="GO" id="GO:0042995">
    <property type="term" value="C:cell projection"/>
    <property type="evidence" value="ECO:0007669"/>
    <property type="project" value="TreeGrafter"/>
</dbReference>
<feature type="transmembrane region" description="Helical" evidence="7">
    <location>
        <begin position="442"/>
        <end position="468"/>
    </location>
</feature>
<dbReference type="PANTHER" id="PTHR11616:SF111">
    <property type="entry name" value="SODIUM- AND CHLORIDE-DEPENDENT GABA TRANSPORTER 2"/>
    <property type="match status" value="1"/>
</dbReference>
<feature type="binding site" evidence="6">
    <location>
        <position position="410"/>
    </location>
    <ligand>
        <name>Na(+)</name>
        <dbReference type="ChEBI" id="CHEBI:29101"/>
        <label>1</label>
    </ligand>
</feature>
<sequence>MESVPKADPSDRPEWPLEVPPQVDEKIMDRGQWSNKLEFVLSVAGGIIGLGNVWRFPYLCYKNGGGRSEQGDLNISKDRRWRPQMLGIPRRVGQQLLTFLLPPTKTGAFLIPYFIFLFTCGIPLFFLETSLGQFTSEGAVTSWRKICPLFEGIGYASQVLAGLLTLYYVIVLAWAIFYLWFSFYWDLPWSSCNNTWNTGWAWRRALRISPGIEQMGELNWDLALCLLAAWVVSYFCIWKGVKSSGKVDPRDFITFCVVYFTATFPYVMLTVLLIRGVTLPGAAQGIKFYLYPDLGRLVDPQVWVDAGTQVLFSFAICLGCLTALGSYNKYNNNCYRDSLALCFLNCGTSFIAGFAIFSILGFMSYEQNVPISQVAQSGPGLAFIVYPRAVSMMPFPPLWACCFFIMIILLGLDSHFVCVESLTTSVVDMYPSIFRQKNRRELLILAVAVVSYLIGLVMLTEGTFAFFISKYSPLKYNNVYVYPWWGYVLGWFLALSSMGCVPLWIIYRICTTKGTLRERILHLTKPSIDLPKTNKEKDKLLAIFDPSCDGHPQQAPPPKDSHLQVSMTELYH</sequence>
<dbReference type="Pfam" id="PF00209">
    <property type="entry name" value="SNF"/>
    <property type="match status" value="3"/>
</dbReference>
<dbReference type="GO" id="GO:0005332">
    <property type="term" value="F:gamma-aminobutyric acid:sodium:chloride symporter activity"/>
    <property type="evidence" value="ECO:0007669"/>
    <property type="project" value="TreeGrafter"/>
</dbReference>
<protein>
    <submittedName>
        <fullName evidence="8">Uncharacterized protein</fullName>
    </submittedName>
</protein>
<evidence type="ECO:0000256" key="5">
    <source>
        <dbReference type="ARBA" id="ARBA00023136"/>
    </source>
</evidence>
<accession>A0A9Q1GEP1</accession>
<comment type="subcellular location">
    <subcellularLocation>
        <location evidence="1">Membrane</location>
        <topology evidence="1">Multi-pass membrane protein</topology>
    </subcellularLocation>
</comment>
<feature type="binding site" evidence="6">
    <location>
        <position position="414"/>
    </location>
    <ligand>
        <name>Na(+)</name>
        <dbReference type="ChEBI" id="CHEBI:29101"/>
        <label>1</label>
    </ligand>
</feature>
<dbReference type="InterPro" id="IPR000175">
    <property type="entry name" value="Na/ntran_symport"/>
</dbReference>
<dbReference type="EMBL" id="JAINUF010000001">
    <property type="protein sequence ID" value="KAJ8382775.1"/>
    <property type="molecule type" value="Genomic_DNA"/>
</dbReference>
<feature type="binding site" evidence="6">
    <location>
        <position position="313"/>
    </location>
    <ligand>
        <name>Na(+)</name>
        <dbReference type="ChEBI" id="CHEBI:29101"/>
        <label>1</label>
    </ligand>
</feature>
<dbReference type="SUPFAM" id="SSF161070">
    <property type="entry name" value="SNF-like"/>
    <property type="match status" value="2"/>
</dbReference>
<keyword evidence="2" id="KW-0813">Transport</keyword>
<feature type="transmembrane region" description="Helical" evidence="7">
    <location>
        <begin position="488"/>
        <end position="507"/>
    </location>
</feature>
<feature type="transmembrane region" description="Helical" evidence="7">
    <location>
        <begin position="397"/>
        <end position="422"/>
    </location>
</feature>
<keyword evidence="5 7" id="KW-0472">Membrane</keyword>
<feature type="transmembrane region" description="Helical" evidence="7">
    <location>
        <begin position="37"/>
        <end position="54"/>
    </location>
</feature>
<dbReference type="PROSITE" id="PS50267">
    <property type="entry name" value="NA_NEUROTRAN_SYMP_3"/>
    <property type="match status" value="2"/>
</dbReference>
<dbReference type="PANTHER" id="PTHR11616">
    <property type="entry name" value="SODIUM/CHLORIDE DEPENDENT TRANSPORTER"/>
    <property type="match status" value="1"/>
</dbReference>
<evidence type="ECO:0000256" key="3">
    <source>
        <dbReference type="ARBA" id="ARBA00022692"/>
    </source>
</evidence>
<keyword evidence="4 7" id="KW-1133">Transmembrane helix</keyword>
<dbReference type="AlphaFoldDB" id="A0A9Q1GEP1"/>
<feature type="transmembrane region" description="Helical" evidence="7">
    <location>
        <begin position="252"/>
        <end position="274"/>
    </location>
</feature>
<dbReference type="GO" id="GO:0046872">
    <property type="term" value="F:metal ion binding"/>
    <property type="evidence" value="ECO:0007669"/>
    <property type="project" value="UniProtKB-KW"/>
</dbReference>
<feature type="transmembrane region" description="Helical" evidence="7">
    <location>
        <begin position="220"/>
        <end position="240"/>
    </location>
</feature>
<evidence type="ECO:0000256" key="4">
    <source>
        <dbReference type="ARBA" id="ARBA00022989"/>
    </source>
</evidence>
<evidence type="ECO:0000256" key="2">
    <source>
        <dbReference type="ARBA" id="ARBA00022448"/>
    </source>
</evidence>
<feature type="transmembrane region" description="Helical" evidence="7">
    <location>
        <begin position="107"/>
        <end position="127"/>
    </location>
</feature>
<evidence type="ECO:0000256" key="6">
    <source>
        <dbReference type="PIRSR" id="PIRSR600175-1"/>
    </source>
</evidence>
<feature type="binding site" evidence="6">
    <location>
        <position position="45"/>
    </location>
    <ligand>
        <name>Na(+)</name>
        <dbReference type="ChEBI" id="CHEBI:29101"/>
        <label>1</label>
    </ligand>
</feature>
<feature type="binding site" evidence="6">
    <location>
        <position position="413"/>
    </location>
    <ligand>
        <name>Na(+)</name>
        <dbReference type="ChEBI" id="CHEBI:29101"/>
        <label>1</label>
    </ligand>
</feature>
<feature type="binding site" evidence="6">
    <location>
        <position position="345"/>
    </location>
    <ligand>
        <name>Na(+)</name>
        <dbReference type="ChEBI" id="CHEBI:29101"/>
        <label>1</label>
    </ligand>
</feature>
<proteinExistence type="predicted"/>
<keyword evidence="6" id="KW-0479">Metal-binding</keyword>
<comment type="caution">
    <text evidence="8">The sequence shown here is derived from an EMBL/GenBank/DDBJ whole genome shotgun (WGS) entry which is preliminary data.</text>
</comment>
<gene>
    <name evidence="8" type="ORF">SKAU_G00035530</name>
</gene>
<evidence type="ECO:0000313" key="9">
    <source>
        <dbReference type="Proteomes" id="UP001152622"/>
    </source>
</evidence>
<feature type="transmembrane region" description="Helical" evidence="7">
    <location>
        <begin position="159"/>
        <end position="181"/>
    </location>
</feature>